<feature type="non-terminal residue" evidence="2">
    <location>
        <position position="1241"/>
    </location>
</feature>
<sequence>SVAEPIGRDIIREVVPESAVSSTRKALATEPRRTFIPPEEQPPEKRRLSGGLFRAMSEVAGQAVSGVMSILDIVDIPRQEVGKPVARVVLEPLAMTADILNALSPANIAGVPSIRGITRPPLTGGEIRGATSVEILSYITDPLNAVFFAGPILKAARLATLGARLGLKDAQLLRKAVPAARRLMAEEAGGRVGGVGKAVEKVGDLSLPSTFKVDRFVPGTLFDDSGPISVALRLDPSDARFVQADLSAFRLGTGPSASNLRKVASQLDDVLTRNPSLTGVRSEVTNKKFVGLLERLGFKGRDVPKANAVEFTFTRDDMARLAGRRAPKGAGGRTLEVVRGVDHRGKKFSLQLEVTKEDNKFLTGFQIDNEGGRISGKGFDERVHLIDKSTITGRIPQRVNLKYGLLEPIPKGSGPGTFPGPEPEGVVFTKPTRVGLPKEARVKPSLTKPVPVHESQEIKDFRIKLSGNGRTPPPPPPPRLPGEPGGLLPGDQAPSMSLWRTIESGLFLSPRANDLMRRTAEMVGDAPGIKLFMKAITGPAALARVLPEIRAGVVYRRLQGIMEAQLGQRLVGQEEAFYGAFKVGRDTSKVIVGGKEVAFGDFATDVLMGTRIGAPRGRYPVTAAQREWVTTQKSLMDDIARQYEHVSGEELRLLGDDYWPRFVQGDDGRVTVKGRIGAKQSPVKDRKFGEMEDAISRGVAYASPTETVQLYGRAMQKMIRDKMLIKVIKEDKLGRPVMQQLTREVKALKAQIKGINTNTVDGLNEVATLRNKMHNLQAIVASKKRSLIPAKQVLGPGFGKQMLEPASAKVMQDIIGPGLGGKVGKGLRGATWLASIPRFVVTGMMDVGQFFIQGATLLATDPVSWSRAVGHSLISLYSPGHWSRFLKTSPEAIEAARFGIGRGGIEFLEITKRSAALGKLPGAKAVAAVFGAAPRSFETFIEGSRIFNFAALAKLQRGAVGKAPVGILPTTGRAAAGLPAEQLEGELFRLAGYVKTKLGTTDLMGLGLATTQRQVESAFLLYSPRYTRSVFGMLGWAMSNGVPARDAQRALGTMLFGGLSAFYGFARAAGLSHEEALERVNPASGGKFLSLPMGGNEYGFGSAYRATLGFLGRLIREDSWDFDSWEEAAFDNPLANYLRSRTAPTTGTLLDFIEGEDFMGKEVDLNTFIDDPGRLLDYATGKFLPLNLEALFEARGPLEQRVLAGLTETVGGRAFPRSAFSIFEDAQESVFQEKKALGEKP</sequence>
<organism evidence="2">
    <name type="scientific">marine sediment metagenome</name>
    <dbReference type="NCBI Taxonomy" id="412755"/>
    <lineage>
        <taxon>unclassified sequences</taxon>
        <taxon>metagenomes</taxon>
        <taxon>ecological metagenomes</taxon>
    </lineage>
</organism>
<name>A0A0F9M3S4_9ZZZZ</name>
<feature type="region of interest" description="Disordered" evidence="1">
    <location>
        <begin position="463"/>
        <end position="488"/>
    </location>
</feature>
<feature type="non-terminal residue" evidence="2">
    <location>
        <position position="1"/>
    </location>
</feature>
<feature type="region of interest" description="Disordered" evidence="1">
    <location>
        <begin position="19"/>
        <end position="46"/>
    </location>
</feature>
<comment type="caution">
    <text evidence="2">The sequence shown here is derived from an EMBL/GenBank/DDBJ whole genome shotgun (WGS) entry which is preliminary data.</text>
</comment>
<feature type="compositionally biased region" description="Pro residues" evidence="1">
    <location>
        <begin position="471"/>
        <end position="481"/>
    </location>
</feature>
<accession>A0A0F9M3S4</accession>
<reference evidence="2" key="1">
    <citation type="journal article" date="2015" name="Nature">
        <title>Complex archaea that bridge the gap between prokaryotes and eukaryotes.</title>
        <authorList>
            <person name="Spang A."/>
            <person name="Saw J.H."/>
            <person name="Jorgensen S.L."/>
            <person name="Zaremba-Niedzwiedzka K."/>
            <person name="Martijn J."/>
            <person name="Lind A.E."/>
            <person name="van Eijk R."/>
            <person name="Schleper C."/>
            <person name="Guy L."/>
            <person name="Ettema T.J."/>
        </authorList>
    </citation>
    <scope>NUCLEOTIDE SEQUENCE</scope>
</reference>
<dbReference type="EMBL" id="LAZR01011014">
    <property type="protein sequence ID" value="KKM63872.1"/>
    <property type="molecule type" value="Genomic_DNA"/>
</dbReference>
<dbReference type="AlphaFoldDB" id="A0A0F9M3S4"/>
<gene>
    <name evidence="2" type="ORF">LCGC14_1507110</name>
</gene>
<evidence type="ECO:0000313" key="2">
    <source>
        <dbReference type="EMBL" id="KKM63872.1"/>
    </source>
</evidence>
<evidence type="ECO:0000256" key="1">
    <source>
        <dbReference type="SAM" id="MobiDB-lite"/>
    </source>
</evidence>
<evidence type="ECO:0008006" key="3">
    <source>
        <dbReference type="Google" id="ProtNLM"/>
    </source>
</evidence>
<proteinExistence type="predicted"/>
<protein>
    <recommendedName>
        <fullName evidence="3">Large polyvalent protein associated domain-containing protein</fullName>
    </recommendedName>
</protein>